<keyword evidence="9" id="KW-1185">Reference proteome</keyword>
<keyword evidence="4" id="KW-0539">Nucleus</keyword>
<accession>L1IUI3</accession>
<evidence type="ECO:0000313" key="7">
    <source>
        <dbReference type="EMBL" id="EKX39559.1"/>
    </source>
</evidence>
<dbReference type="AlphaFoldDB" id="L1IUI3"/>
<dbReference type="InterPro" id="IPR003035">
    <property type="entry name" value="RWP-RK_dom"/>
</dbReference>
<feature type="compositionally biased region" description="Acidic residues" evidence="5">
    <location>
        <begin position="90"/>
        <end position="112"/>
    </location>
</feature>
<dbReference type="PROSITE" id="PS51519">
    <property type="entry name" value="RWP_RK"/>
    <property type="match status" value="1"/>
</dbReference>
<dbReference type="HOGENOM" id="CLU_1622147_0_0_1"/>
<dbReference type="EnsemblProtists" id="EKX39559">
    <property type="protein sequence ID" value="EKX39559"/>
    <property type="gene ID" value="GUITHDRAFT_114287"/>
</dbReference>
<sequence>MLTPPLPEAPRFRRSRRPLEAYTAINVAVFQQRRFEGISLSTLKAVCRQLGIRRWPYTRQGYRPHEHAREVQQAAQLHQSVACQAKKEEDADEDDEEADDEEDDEADDEQEATDPQLVHSADQRRGHGDWLSEAWVAWYIRSRDEDEVIWRGSGGGRQLWQEDA</sequence>
<feature type="domain" description="RWP-RK" evidence="6">
    <location>
        <begin position="1"/>
        <end position="85"/>
    </location>
</feature>
<evidence type="ECO:0000313" key="8">
    <source>
        <dbReference type="EnsemblProtists" id="EKX39559"/>
    </source>
</evidence>
<reference evidence="7 9" key="1">
    <citation type="journal article" date="2012" name="Nature">
        <title>Algal genomes reveal evolutionary mosaicism and the fate of nucleomorphs.</title>
        <authorList>
            <consortium name="DOE Joint Genome Institute"/>
            <person name="Curtis B.A."/>
            <person name="Tanifuji G."/>
            <person name="Burki F."/>
            <person name="Gruber A."/>
            <person name="Irimia M."/>
            <person name="Maruyama S."/>
            <person name="Arias M.C."/>
            <person name="Ball S.G."/>
            <person name="Gile G.H."/>
            <person name="Hirakawa Y."/>
            <person name="Hopkins J.F."/>
            <person name="Kuo A."/>
            <person name="Rensing S.A."/>
            <person name="Schmutz J."/>
            <person name="Symeonidi A."/>
            <person name="Elias M."/>
            <person name="Eveleigh R.J."/>
            <person name="Herman E.K."/>
            <person name="Klute M.J."/>
            <person name="Nakayama T."/>
            <person name="Obornik M."/>
            <person name="Reyes-Prieto A."/>
            <person name="Armbrust E.V."/>
            <person name="Aves S.J."/>
            <person name="Beiko R.G."/>
            <person name="Coutinho P."/>
            <person name="Dacks J.B."/>
            <person name="Durnford D.G."/>
            <person name="Fast N.M."/>
            <person name="Green B.R."/>
            <person name="Grisdale C.J."/>
            <person name="Hempel F."/>
            <person name="Henrissat B."/>
            <person name="Hoppner M.P."/>
            <person name="Ishida K."/>
            <person name="Kim E."/>
            <person name="Koreny L."/>
            <person name="Kroth P.G."/>
            <person name="Liu Y."/>
            <person name="Malik S.B."/>
            <person name="Maier U.G."/>
            <person name="McRose D."/>
            <person name="Mock T."/>
            <person name="Neilson J.A."/>
            <person name="Onodera N.T."/>
            <person name="Poole A.M."/>
            <person name="Pritham E.J."/>
            <person name="Richards T.A."/>
            <person name="Rocap G."/>
            <person name="Roy S.W."/>
            <person name="Sarai C."/>
            <person name="Schaack S."/>
            <person name="Shirato S."/>
            <person name="Slamovits C.H."/>
            <person name="Spencer D.F."/>
            <person name="Suzuki S."/>
            <person name="Worden A.Z."/>
            <person name="Zauner S."/>
            <person name="Barry K."/>
            <person name="Bell C."/>
            <person name="Bharti A.K."/>
            <person name="Crow J.A."/>
            <person name="Grimwood J."/>
            <person name="Kramer R."/>
            <person name="Lindquist E."/>
            <person name="Lucas S."/>
            <person name="Salamov A."/>
            <person name="McFadden G.I."/>
            <person name="Lane C.E."/>
            <person name="Keeling P.J."/>
            <person name="Gray M.W."/>
            <person name="Grigoriev I.V."/>
            <person name="Archibald J.M."/>
        </authorList>
    </citation>
    <scope>NUCLEOTIDE SEQUENCE</scope>
    <source>
        <strain evidence="7 9">CCMP2712</strain>
    </source>
</reference>
<keyword evidence="3" id="KW-0804">Transcription</keyword>
<evidence type="ECO:0000259" key="6">
    <source>
        <dbReference type="PROSITE" id="PS51519"/>
    </source>
</evidence>
<dbReference type="Proteomes" id="UP000011087">
    <property type="component" value="Unassembled WGS sequence"/>
</dbReference>
<dbReference type="Pfam" id="PF02042">
    <property type="entry name" value="RWP-RK"/>
    <property type="match status" value="1"/>
</dbReference>
<gene>
    <name evidence="7" type="ORF">GUITHDRAFT_114287</name>
</gene>
<dbReference type="RefSeq" id="XP_005826539.1">
    <property type="nucleotide sequence ID" value="XM_005826482.1"/>
</dbReference>
<proteinExistence type="predicted"/>
<evidence type="ECO:0000256" key="2">
    <source>
        <dbReference type="ARBA" id="ARBA00023125"/>
    </source>
</evidence>
<feature type="region of interest" description="Disordered" evidence="5">
    <location>
        <begin position="64"/>
        <end position="127"/>
    </location>
</feature>
<evidence type="ECO:0000313" key="9">
    <source>
        <dbReference type="Proteomes" id="UP000011087"/>
    </source>
</evidence>
<evidence type="ECO:0000256" key="5">
    <source>
        <dbReference type="SAM" id="MobiDB-lite"/>
    </source>
</evidence>
<keyword evidence="1" id="KW-0805">Transcription regulation</keyword>
<reference evidence="9" key="2">
    <citation type="submission" date="2012-11" db="EMBL/GenBank/DDBJ databases">
        <authorList>
            <person name="Kuo A."/>
            <person name="Curtis B.A."/>
            <person name="Tanifuji G."/>
            <person name="Burki F."/>
            <person name="Gruber A."/>
            <person name="Irimia M."/>
            <person name="Maruyama S."/>
            <person name="Arias M.C."/>
            <person name="Ball S.G."/>
            <person name="Gile G.H."/>
            <person name="Hirakawa Y."/>
            <person name="Hopkins J.F."/>
            <person name="Rensing S.A."/>
            <person name="Schmutz J."/>
            <person name="Symeonidi A."/>
            <person name="Elias M."/>
            <person name="Eveleigh R.J."/>
            <person name="Herman E.K."/>
            <person name="Klute M.J."/>
            <person name="Nakayama T."/>
            <person name="Obornik M."/>
            <person name="Reyes-Prieto A."/>
            <person name="Armbrust E.V."/>
            <person name="Aves S.J."/>
            <person name="Beiko R.G."/>
            <person name="Coutinho P."/>
            <person name="Dacks J.B."/>
            <person name="Durnford D.G."/>
            <person name="Fast N.M."/>
            <person name="Green B.R."/>
            <person name="Grisdale C."/>
            <person name="Hempe F."/>
            <person name="Henrissat B."/>
            <person name="Hoppner M.P."/>
            <person name="Ishida K.-I."/>
            <person name="Kim E."/>
            <person name="Koreny L."/>
            <person name="Kroth P.G."/>
            <person name="Liu Y."/>
            <person name="Malik S.-B."/>
            <person name="Maier U.G."/>
            <person name="McRose D."/>
            <person name="Mock T."/>
            <person name="Neilson J.A."/>
            <person name="Onodera N.T."/>
            <person name="Poole A.M."/>
            <person name="Pritham E.J."/>
            <person name="Richards T.A."/>
            <person name="Rocap G."/>
            <person name="Roy S.W."/>
            <person name="Sarai C."/>
            <person name="Schaack S."/>
            <person name="Shirato S."/>
            <person name="Slamovits C.H."/>
            <person name="Spencer D.F."/>
            <person name="Suzuki S."/>
            <person name="Worden A.Z."/>
            <person name="Zauner S."/>
            <person name="Barry K."/>
            <person name="Bell C."/>
            <person name="Bharti A.K."/>
            <person name="Crow J.A."/>
            <person name="Grimwood J."/>
            <person name="Kramer R."/>
            <person name="Lindquist E."/>
            <person name="Lucas S."/>
            <person name="Salamov A."/>
            <person name="McFadden G.I."/>
            <person name="Lane C.E."/>
            <person name="Keeling P.J."/>
            <person name="Gray M.W."/>
            <person name="Grigoriev I.V."/>
            <person name="Archibald J.M."/>
        </authorList>
    </citation>
    <scope>NUCLEOTIDE SEQUENCE</scope>
    <source>
        <strain evidence="9">CCMP2712</strain>
    </source>
</reference>
<evidence type="ECO:0000256" key="3">
    <source>
        <dbReference type="ARBA" id="ARBA00023163"/>
    </source>
</evidence>
<dbReference type="KEGG" id="gtt:GUITHDRAFT_114287"/>
<dbReference type="PaxDb" id="55529-EKX39559"/>
<protein>
    <recommendedName>
        <fullName evidence="6">RWP-RK domain-containing protein</fullName>
    </recommendedName>
</protein>
<reference evidence="8" key="3">
    <citation type="submission" date="2015-06" db="UniProtKB">
        <authorList>
            <consortium name="EnsemblProtists"/>
        </authorList>
    </citation>
    <scope>IDENTIFICATION</scope>
</reference>
<dbReference type="GeneID" id="17296284"/>
<dbReference type="EMBL" id="JH993038">
    <property type="protein sequence ID" value="EKX39559.1"/>
    <property type="molecule type" value="Genomic_DNA"/>
</dbReference>
<evidence type="ECO:0000256" key="1">
    <source>
        <dbReference type="ARBA" id="ARBA00023015"/>
    </source>
</evidence>
<organism evidence="7">
    <name type="scientific">Guillardia theta (strain CCMP2712)</name>
    <name type="common">Cryptophyte</name>
    <dbReference type="NCBI Taxonomy" id="905079"/>
    <lineage>
        <taxon>Eukaryota</taxon>
        <taxon>Cryptophyceae</taxon>
        <taxon>Pyrenomonadales</taxon>
        <taxon>Geminigeraceae</taxon>
        <taxon>Guillardia</taxon>
    </lineage>
</organism>
<evidence type="ECO:0000256" key="4">
    <source>
        <dbReference type="ARBA" id="ARBA00023242"/>
    </source>
</evidence>
<keyword evidence="2" id="KW-0238">DNA-binding</keyword>
<dbReference type="GO" id="GO:0003677">
    <property type="term" value="F:DNA binding"/>
    <property type="evidence" value="ECO:0007669"/>
    <property type="project" value="UniProtKB-KW"/>
</dbReference>
<name>L1IUI3_GUITC</name>
<feature type="compositionally biased region" description="Polar residues" evidence="5">
    <location>
        <begin position="73"/>
        <end position="82"/>
    </location>
</feature>